<organism evidence="2 3">
    <name type="scientific">Aciduricibacillus chroicocephali</name>
    <dbReference type="NCBI Taxonomy" id="3054939"/>
    <lineage>
        <taxon>Bacteria</taxon>
        <taxon>Bacillati</taxon>
        <taxon>Bacillota</taxon>
        <taxon>Bacilli</taxon>
        <taxon>Bacillales</taxon>
        <taxon>Bacillaceae</taxon>
        <taxon>Aciduricibacillus</taxon>
    </lineage>
</organism>
<keyword evidence="1" id="KW-1133">Transmembrane helix</keyword>
<dbReference type="RefSeq" id="WP_348026749.1">
    <property type="nucleotide sequence ID" value="NZ_CP129113.1"/>
</dbReference>
<evidence type="ECO:0008006" key="4">
    <source>
        <dbReference type="Google" id="ProtNLM"/>
    </source>
</evidence>
<sequence>MVRGLSIVVLLLIVAIAIMFLTGAWQSRGPGLNSRMKQRSMPEGKKQIVLRKLIHAGKEDEAIRKTQLFYGITKREAEDYIRNLKKETLR</sequence>
<dbReference type="Proteomes" id="UP001180087">
    <property type="component" value="Chromosome"/>
</dbReference>
<evidence type="ECO:0000313" key="2">
    <source>
        <dbReference type="EMBL" id="WLV24081.1"/>
    </source>
</evidence>
<feature type="transmembrane region" description="Helical" evidence="1">
    <location>
        <begin position="6"/>
        <end position="25"/>
    </location>
</feature>
<gene>
    <name evidence="2" type="ORF">QR721_10595</name>
</gene>
<evidence type="ECO:0000313" key="3">
    <source>
        <dbReference type="Proteomes" id="UP001180087"/>
    </source>
</evidence>
<name>A0ABY9KTE0_9BACI</name>
<keyword evidence="3" id="KW-1185">Reference proteome</keyword>
<proteinExistence type="predicted"/>
<protein>
    <recommendedName>
        <fullName evidence="4">50S ribosomal protein L7/L12</fullName>
    </recommendedName>
</protein>
<dbReference type="EMBL" id="CP129113">
    <property type="protein sequence ID" value="WLV24081.1"/>
    <property type="molecule type" value="Genomic_DNA"/>
</dbReference>
<keyword evidence="1" id="KW-0812">Transmembrane</keyword>
<evidence type="ECO:0000256" key="1">
    <source>
        <dbReference type="SAM" id="Phobius"/>
    </source>
</evidence>
<accession>A0ABY9KTE0</accession>
<keyword evidence="1" id="KW-0472">Membrane</keyword>
<reference evidence="2" key="1">
    <citation type="submission" date="2023-06" db="EMBL/GenBank/DDBJ databases">
        <title>A Treasure from Seagulls: Isolation and Description of Aciduricobacillus qingdaonensis gen. nov., sp. nov., a Rare Obligately Uric Acid-utilizing Member in the Family Bacillaceae.</title>
        <authorList>
            <person name="Liu W."/>
            <person name="Wang B."/>
        </authorList>
    </citation>
    <scope>NUCLEOTIDE SEQUENCE</scope>
    <source>
        <strain evidence="2">44XB</strain>
    </source>
</reference>